<evidence type="ECO:0000313" key="1">
    <source>
        <dbReference type="EMBL" id="KJH44206.1"/>
    </source>
</evidence>
<name>A0A0D8XPC6_DICVI</name>
<proteinExistence type="predicted"/>
<evidence type="ECO:0000313" key="2">
    <source>
        <dbReference type="Proteomes" id="UP000053766"/>
    </source>
</evidence>
<sequence>MDIRRRDELNSCSSGILIITSILAPRAIIDCELSKLKCMTTVLQCDRIYNPMLIFMLEALIANTVPRSYWYARADHTHYENADDKIWCQAYHGNRSRHSITVQHLTYLRIWLTIIQCGSK</sequence>
<accession>A0A0D8XPC6</accession>
<gene>
    <name evidence="1" type="ORF">DICVIV_09778</name>
</gene>
<keyword evidence="2" id="KW-1185">Reference proteome</keyword>
<reference evidence="2" key="2">
    <citation type="journal article" date="2016" name="Sci. Rep.">
        <title>Dictyocaulus viviparus genome, variome and transcriptome elucidate lungworm biology and support future intervention.</title>
        <authorList>
            <person name="McNulty S.N."/>
            <person name="Strube C."/>
            <person name="Rosa B.A."/>
            <person name="Martin J.C."/>
            <person name="Tyagi R."/>
            <person name="Choi Y.J."/>
            <person name="Wang Q."/>
            <person name="Hallsworth Pepin K."/>
            <person name="Zhang X."/>
            <person name="Ozersky P."/>
            <person name="Wilson R.K."/>
            <person name="Sternberg P.W."/>
            <person name="Gasser R.B."/>
            <person name="Mitreva M."/>
        </authorList>
    </citation>
    <scope>NUCLEOTIDE SEQUENCE [LARGE SCALE GENOMIC DNA]</scope>
    <source>
        <strain evidence="2">HannoverDv2000</strain>
    </source>
</reference>
<dbReference type="AlphaFoldDB" id="A0A0D8XPC6"/>
<dbReference type="EMBL" id="KN716491">
    <property type="protein sequence ID" value="KJH44206.1"/>
    <property type="molecule type" value="Genomic_DNA"/>
</dbReference>
<reference evidence="1 2" key="1">
    <citation type="submission" date="2013-11" db="EMBL/GenBank/DDBJ databases">
        <title>Draft genome of the bovine lungworm Dictyocaulus viviparus.</title>
        <authorList>
            <person name="Mitreva M."/>
        </authorList>
    </citation>
    <scope>NUCLEOTIDE SEQUENCE [LARGE SCALE GENOMIC DNA]</scope>
    <source>
        <strain evidence="1 2">HannoverDv2000</strain>
    </source>
</reference>
<protein>
    <submittedName>
        <fullName evidence="1">Uncharacterized protein</fullName>
    </submittedName>
</protein>
<organism evidence="1 2">
    <name type="scientific">Dictyocaulus viviparus</name>
    <name type="common">Bovine lungworm</name>
    <dbReference type="NCBI Taxonomy" id="29172"/>
    <lineage>
        <taxon>Eukaryota</taxon>
        <taxon>Metazoa</taxon>
        <taxon>Ecdysozoa</taxon>
        <taxon>Nematoda</taxon>
        <taxon>Chromadorea</taxon>
        <taxon>Rhabditida</taxon>
        <taxon>Rhabditina</taxon>
        <taxon>Rhabditomorpha</taxon>
        <taxon>Strongyloidea</taxon>
        <taxon>Metastrongylidae</taxon>
        <taxon>Dictyocaulus</taxon>
    </lineage>
</organism>
<dbReference type="Proteomes" id="UP000053766">
    <property type="component" value="Unassembled WGS sequence"/>
</dbReference>